<evidence type="ECO:0000313" key="18">
    <source>
        <dbReference type="Proteomes" id="UP000034069"/>
    </source>
</evidence>
<dbReference type="GO" id="GO:0005737">
    <property type="term" value="C:cytoplasm"/>
    <property type="evidence" value="ECO:0007669"/>
    <property type="project" value="UniProtKB-SubCell"/>
</dbReference>
<dbReference type="InterPro" id="IPR013792">
    <property type="entry name" value="RNA3'P_cycl/enolpyr_Trfase_a/b"/>
</dbReference>
<dbReference type="InterPro" id="IPR036968">
    <property type="entry name" value="Enolpyruvate_Tfrase_sf"/>
</dbReference>
<evidence type="ECO:0000256" key="7">
    <source>
        <dbReference type="ARBA" id="ARBA00022984"/>
    </source>
</evidence>
<dbReference type="Pfam" id="PF00275">
    <property type="entry name" value="EPSP_synthase"/>
    <property type="match status" value="1"/>
</dbReference>
<evidence type="ECO:0000256" key="4">
    <source>
        <dbReference type="ARBA" id="ARBA00022618"/>
    </source>
</evidence>
<evidence type="ECO:0000256" key="10">
    <source>
        <dbReference type="ARBA" id="ARBA00038367"/>
    </source>
</evidence>
<dbReference type="Gene3D" id="3.65.10.10">
    <property type="entry name" value="Enolpyruvate transferase domain"/>
    <property type="match status" value="2"/>
</dbReference>
<comment type="subcellular location">
    <subcellularLocation>
        <location evidence="1">Cytoplasm</location>
    </subcellularLocation>
</comment>
<sequence length="445" mass="48161">MSGTIKVTGGNKLRGEISPIPNKNSIVAALPAAMLSDKEVVFKNVPATSDVEKILELMKQLGAEVKESGLGNVTINCRGLHSYTVDEKIGGQFRGSLMFVGPLLARFGKAIVPLPGGCELGMRSIEAHTDVLSKVGVKISCQGALVHFEAPKKLKEKYRVWQTEASVTATENLAMYAAGIRAEVEIIDAACEPHVVDVLRLLTDMGAKVEGAGSNRVTIKGTTVHKKADFLPRPDFIDIAGMIVAVAVTDGHVRIRGANIPDIVDGMINWYEMFNIKIDREGDDLLVSVGKGGLEVDVRKQGFPMGAPNLPKLYPRPWPGFPVDAIPPIAVLASKSRGRLLLMNWMYESGLDYVRELNSMGADILMMDPQRIIVNGPVKFKGGSVTTPSVIQACKAIFLAALADKVTTTIYGVDILRRRYPNIFEVYRSLGAEIEVVPEVLSVGK</sequence>
<dbReference type="NCBIfam" id="NF006873">
    <property type="entry name" value="PRK09369.1"/>
    <property type="match status" value="1"/>
</dbReference>
<dbReference type="GO" id="GO:0008760">
    <property type="term" value="F:UDP-N-acetylglucosamine 1-carboxyvinyltransferase activity"/>
    <property type="evidence" value="ECO:0007669"/>
    <property type="project" value="UniProtKB-EC"/>
</dbReference>
<protein>
    <recommendedName>
        <fullName evidence="12">UDP-N-acetylglucosamine 1-carboxyvinyltransferase</fullName>
        <ecNumber evidence="11">2.5.1.7</ecNumber>
    </recommendedName>
    <alternativeName>
        <fullName evidence="13">Enoylpyruvate transferase</fullName>
    </alternativeName>
    <alternativeName>
        <fullName evidence="14">UDP-N-acetylglucosamine enolpyruvyl transferase</fullName>
    </alternativeName>
</protein>
<evidence type="ECO:0000256" key="2">
    <source>
        <dbReference type="ARBA" id="ARBA00004752"/>
    </source>
</evidence>
<dbReference type="InterPro" id="IPR050068">
    <property type="entry name" value="MurA_subfamily"/>
</dbReference>
<keyword evidence="4" id="KW-0132">Cell division</keyword>
<comment type="catalytic activity">
    <reaction evidence="15">
        <text>phosphoenolpyruvate + UDP-N-acetyl-alpha-D-glucosamine = UDP-N-acetyl-3-O-(1-carboxyvinyl)-alpha-D-glucosamine + phosphate</text>
        <dbReference type="Rhea" id="RHEA:18681"/>
        <dbReference type="ChEBI" id="CHEBI:43474"/>
        <dbReference type="ChEBI" id="CHEBI:57705"/>
        <dbReference type="ChEBI" id="CHEBI:58702"/>
        <dbReference type="ChEBI" id="CHEBI:68483"/>
        <dbReference type="EC" id="2.5.1.7"/>
    </reaction>
</comment>
<gene>
    <name evidence="17" type="ORF">UW23_C0017G0010</name>
</gene>
<dbReference type="InterPro" id="IPR001986">
    <property type="entry name" value="Enolpyruvate_Tfrase_dom"/>
</dbReference>
<evidence type="ECO:0000256" key="1">
    <source>
        <dbReference type="ARBA" id="ARBA00004496"/>
    </source>
</evidence>
<evidence type="ECO:0000256" key="9">
    <source>
        <dbReference type="ARBA" id="ARBA00023316"/>
    </source>
</evidence>
<dbReference type="GO" id="GO:0009252">
    <property type="term" value="P:peptidoglycan biosynthetic process"/>
    <property type="evidence" value="ECO:0007669"/>
    <property type="project" value="UniProtKB-KW"/>
</dbReference>
<dbReference type="EMBL" id="LCHN01000017">
    <property type="protein sequence ID" value="KKT35381.1"/>
    <property type="molecule type" value="Genomic_DNA"/>
</dbReference>
<keyword evidence="7" id="KW-0573">Peptidoglycan synthesis</keyword>
<keyword evidence="6" id="KW-0133">Cell shape</keyword>
<organism evidence="17 18">
    <name type="scientific">Candidatus Collierbacteria bacterium GW2011_GWA1_44_12</name>
    <dbReference type="NCBI Taxonomy" id="1618376"/>
    <lineage>
        <taxon>Bacteria</taxon>
        <taxon>Candidatus Collieribacteriota</taxon>
    </lineage>
</organism>
<proteinExistence type="inferred from homology"/>
<comment type="pathway">
    <text evidence="2">Cell wall biogenesis; peptidoglycan biosynthesis.</text>
</comment>
<keyword evidence="5 17" id="KW-0808">Transferase</keyword>
<evidence type="ECO:0000256" key="11">
    <source>
        <dbReference type="ARBA" id="ARBA00039108"/>
    </source>
</evidence>
<evidence type="ECO:0000256" key="15">
    <source>
        <dbReference type="ARBA" id="ARBA00047527"/>
    </source>
</evidence>
<comment type="caution">
    <text evidence="17">The sequence shown here is derived from an EMBL/GenBank/DDBJ whole genome shotgun (WGS) entry which is preliminary data.</text>
</comment>
<evidence type="ECO:0000256" key="6">
    <source>
        <dbReference type="ARBA" id="ARBA00022960"/>
    </source>
</evidence>
<name>A0A0G1GK90_9BACT</name>
<dbReference type="Proteomes" id="UP000034069">
    <property type="component" value="Unassembled WGS sequence"/>
</dbReference>
<evidence type="ECO:0000256" key="8">
    <source>
        <dbReference type="ARBA" id="ARBA00023306"/>
    </source>
</evidence>
<feature type="domain" description="Enolpyruvate transferase" evidence="16">
    <location>
        <begin position="7"/>
        <end position="426"/>
    </location>
</feature>
<dbReference type="SUPFAM" id="SSF55205">
    <property type="entry name" value="EPT/RTPC-like"/>
    <property type="match status" value="1"/>
</dbReference>
<evidence type="ECO:0000256" key="5">
    <source>
        <dbReference type="ARBA" id="ARBA00022679"/>
    </source>
</evidence>
<keyword evidence="8" id="KW-0131">Cell cycle</keyword>
<dbReference type="PANTHER" id="PTHR43783">
    <property type="entry name" value="UDP-N-ACETYLGLUCOSAMINE 1-CARBOXYVINYLTRANSFERASE"/>
    <property type="match status" value="1"/>
</dbReference>
<evidence type="ECO:0000313" key="17">
    <source>
        <dbReference type="EMBL" id="KKT35381.1"/>
    </source>
</evidence>
<dbReference type="EC" id="2.5.1.7" evidence="11"/>
<dbReference type="GO" id="GO:0008360">
    <property type="term" value="P:regulation of cell shape"/>
    <property type="evidence" value="ECO:0007669"/>
    <property type="project" value="UniProtKB-KW"/>
</dbReference>
<dbReference type="PATRIC" id="fig|1618376.3.peg.494"/>
<dbReference type="GO" id="GO:0051301">
    <property type="term" value="P:cell division"/>
    <property type="evidence" value="ECO:0007669"/>
    <property type="project" value="UniProtKB-KW"/>
</dbReference>
<reference evidence="17 18" key="1">
    <citation type="journal article" date="2015" name="Nature">
        <title>rRNA introns, odd ribosomes, and small enigmatic genomes across a large radiation of phyla.</title>
        <authorList>
            <person name="Brown C.T."/>
            <person name="Hug L.A."/>
            <person name="Thomas B.C."/>
            <person name="Sharon I."/>
            <person name="Castelle C.J."/>
            <person name="Singh A."/>
            <person name="Wilkins M.J."/>
            <person name="Williams K.H."/>
            <person name="Banfield J.F."/>
        </authorList>
    </citation>
    <scope>NUCLEOTIDE SEQUENCE [LARGE SCALE GENOMIC DNA]</scope>
</reference>
<dbReference type="AlphaFoldDB" id="A0A0G1GK90"/>
<evidence type="ECO:0000256" key="13">
    <source>
        <dbReference type="ARBA" id="ARBA00042443"/>
    </source>
</evidence>
<keyword evidence="9" id="KW-0961">Cell wall biogenesis/degradation</keyword>
<keyword evidence="3" id="KW-0963">Cytoplasm</keyword>
<dbReference type="PANTHER" id="PTHR43783:SF1">
    <property type="entry name" value="UDP-N-ACETYLGLUCOSAMINE 1-CARBOXYVINYLTRANSFERASE"/>
    <property type="match status" value="1"/>
</dbReference>
<evidence type="ECO:0000259" key="16">
    <source>
        <dbReference type="Pfam" id="PF00275"/>
    </source>
</evidence>
<evidence type="ECO:0000256" key="3">
    <source>
        <dbReference type="ARBA" id="ARBA00022490"/>
    </source>
</evidence>
<comment type="similarity">
    <text evidence="10">Belongs to the EPSP synthase family. MurA subfamily.</text>
</comment>
<evidence type="ECO:0000256" key="12">
    <source>
        <dbReference type="ARBA" id="ARBA00039754"/>
    </source>
</evidence>
<dbReference type="GO" id="GO:0071555">
    <property type="term" value="P:cell wall organization"/>
    <property type="evidence" value="ECO:0007669"/>
    <property type="project" value="UniProtKB-KW"/>
</dbReference>
<accession>A0A0G1GK90</accession>
<evidence type="ECO:0000256" key="14">
    <source>
        <dbReference type="ARBA" id="ARBA00042842"/>
    </source>
</evidence>